<feature type="region of interest" description="Disordered" evidence="1">
    <location>
        <begin position="333"/>
        <end position="397"/>
    </location>
</feature>
<feature type="compositionally biased region" description="Low complexity" evidence="1">
    <location>
        <begin position="69"/>
        <end position="78"/>
    </location>
</feature>
<organism evidence="2 3">
    <name type="scientific">Fibroporia radiculosa</name>
    <dbReference type="NCBI Taxonomy" id="599839"/>
    <lineage>
        <taxon>Eukaryota</taxon>
        <taxon>Fungi</taxon>
        <taxon>Dikarya</taxon>
        <taxon>Basidiomycota</taxon>
        <taxon>Agaricomycotina</taxon>
        <taxon>Agaricomycetes</taxon>
        <taxon>Polyporales</taxon>
        <taxon>Fibroporiaceae</taxon>
        <taxon>Fibroporia</taxon>
    </lineage>
</organism>
<dbReference type="Proteomes" id="UP000006352">
    <property type="component" value="Unassembled WGS sequence"/>
</dbReference>
<dbReference type="GeneID" id="24098225"/>
<dbReference type="OrthoDB" id="3238644at2759"/>
<feature type="compositionally biased region" description="Low complexity" evidence="1">
    <location>
        <begin position="1"/>
        <end position="16"/>
    </location>
</feature>
<feature type="compositionally biased region" description="Polar residues" evidence="1">
    <location>
        <begin position="357"/>
        <end position="386"/>
    </location>
</feature>
<feature type="compositionally biased region" description="Pro residues" evidence="1">
    <location>
        <begin position="57"/>
        <end position="68"/>
    </location>
</feature>
<feature type="region of interest" description="Disordered" evidence="1">
    <location>
        <begin position="1"/>
        <end position="29"/>
    </location>
</feature>
<dbReference type="RefSeq" id="XP_012182597.1">
    <property type="nucleotide sequence ID" value="XM_012327207.1"/>
</dbReference>
<dbReference type="HOGENOM" id="CLU_510926_0_0_1"/>
<accession>J4H3I1</accession>
<dbReference type="STRING" id="599839.J4H3I1"/>
<feature type="region of interest" description="Disordered" evidence="1">
    <location>
        <begin position="513"/>
        <end position="533"/>
    </location>
</feature>
<gene>
    <name evidence="2" type="ORF">FIBRA_05442</name>
</gene>
<evidence type="ECO:0000313" key="2">
    <source>
        <dbReference type="EMBL" id="CCM03314.1"/>
    </source>
</evidence>
<feature type="compositionally biased region" description="Polar residues" evidence="1">
    <location>
        <begin position="333"/>
        <end position="343"/>
    </location>
</feature>
<name>J4H3I1_9APHY</name>
<dbReference type="AlphaFoldDB" id="J4H3I1"/>
<feature type="compositionally biased region" description="Low complexity" evidence="1">
    <location>
        <begin position="516"/>
        <end position="533"/>
    </location>
</feature>
<dbReference type="InParanoid" id="J4H3I1"/>
<feature type="compositionally biased region" description="Low complexity" evidence="1">
    <location>
        <begin position="344"/>
        <end position="356"/>
    </location>
</feature>
<dbReference type="EMBL" id="HE797110">
    <property type="protein sequence ID" value="CCM03314.1"/>
    <property type="molecule type" value="Genomic_DNA"/>
</dbReference>
<reference evidence="2 3" key="1">
    <citation type="journal article" date="2012" name="Appl. Environ. Microbiol.">
        <title>Short-read sequencing for genomic analysis of the brown rot fungus Fibroporia radiculosa.</title>
        <authorList>
            <person name="Tang J.D."/>
            <person name="Perkins A.D."/>
            <person name="Sonstegard T.S."/>
            <person name="Schroeder S.G."/>
            <person name="Burgess S.C."/>
            <person name="Diehl S.V."/>
        </authorList>
    </citation>
    <scope>NUCLEOTIDE SEQUENCE [LARGE SCALE GENOMIC DNA]</scope>
    <source>
        <strain evidence="2 3">TFFH 294</strain>
    </source>
</reference>
<evidence type="ECO:0000256" key="1">
    <source>
        <dbReference type="SAM" id="MobiDB-lite"/>
    </source>
</evidence>
<sequence>MSSATSPSSSPSSTAPPHKHKKRTPVQISKSVYRLVLSPFSFNSISSSRQILGPLTDPLPPTLPPSPPSSRSASPAPLQGSKRKLESSSEQLPNKKPRTSIAGDQATTSRLPPVPSFPQTRPSSRVDFAIREPSEDGELSEDPFRSSIATMSSIPVRRPRRGSRLPANHYDELYDKYFRVGRLLKHSGQERMLSMHPPSHKHYKPLQNPPAPGTPYHKYGHLIARLEALDALLCFTYAFWARDYGKRTCSNPNWRSAESYLAHCKGVVWRLEDIDTDQEKAFHGLILMIEGFIHARIVRFAVGALQKEDERLIMRIWFEADAAAEREKLANLKAQQAAPTSMLPSPASSAGSTPSSVQGTPNPSTGTPSHGTSQPSASAHSRPQPQQERHAEQLPPPQFTVAVNANVIAARRSQSMRVNASAYLMDNAQKYVTLPIMAKHFPRTFTRMVHSRLTIHDEHEPEIEDEEGELFWPGQCITGEGIGWVCLMGKAMIKEFGKTYGYKGLDGAIAKEDEGSSPAAAPALSPDVASLHR</sequence>
<protein>
    <submittedName>
        <fullName evidence="2">Uncharacterized protein</fullName>
    </submittedName>
</protein>
<keyword evidence="3" id="KW-1185">Reference proteome</keyword>
<proteinExistence type="predicted"/>
<evidence type="ECO:0000313" key="3">
    <source>
        <dbReference type="Proteomes" id="UP000006352"/>
    </source>
</evidence>
<feature type="region of interest" description="Disordered" evidence="1">
    <location>
        <begin position="50"/>
        <end position="126"/>
    </location>
</feature>